<sequence length="166" mass="18352">MAANMEFQDLIAPSPRKITVNPSLTTLVDQKVDITVSNLCPDEVVTLRARTVDDNNLVFESTAKYKANQNGEVGSYTGIEPMGLFWSMKPVIDADKHDFLTKRDVTIPFKITMNVFDEFGDRGMIVPATTVTMERCFLGTSVTRCIVEGNGLYGTLFLPHGKGPFP</sequence>
<dbReference type="Proteomes" id="UP001152795">
    <property type="component" value="Unassembled WGS sequence"/>
</dbReference>
<accession>A0A6S7JYV1</accession>
<comment type="caution">
    <text evidence="1">The sequence shown here is derived from an EMBL/GenBank/DDBJ whole genome shotgun (WGS) entry which is preliminary data.</text>
</comment>
<dbReference type="InterPro" id="IPR006862">
    <property type="entry name" value="Thio_Ohase/aa_AcTrfase"/>
</dbReference>
<feature type="non-terminal residue" evidence="1">
    <location>
        <position position="166"/>
    </location>
</feature>
<dbReference type="AlphaFoldDB" id="A0A6S7JYV1"/>
<dbReference type="Gene3D" id="2.60.40.2240">
    <property type="entry name" value="Acyl-CoA thioester hydrolase/BAAT N-terminal domain"/>
    <property type="match status" value="1"/>
</dbReference>
<name>A0A6S7JYV1_PARCT</name>
<organism evidence="1 2">
    <name type="scientific">Paramuricea clavata</name>
    <name type="common">Red gorgonian</name>
    <name type="synonym">Violescent sea-whip</name>
    <dbReference type="NCBI Taxonomy" id="317549"/>
    <lineage>
        <taxon>Eukaryota</taxon>
        <taxon>Metazoa</taxon>
        <taxon>Cnidaria</taxon>
        <taxon>Anthozoa</taxon>
        <taxon>Octocorallia</taxon>
        <taxon>Malacalcyonacea</taxon>
        <taxon>Plexauridae</taxon>
        <taxon>Paramuricea</taxon>
    </lineage>
</organism>
<dbReference type="OrthoDB" id="6347013at2759"/>
<gene>
    <name evidence="1" type="ORF">PACLA_8A049126</name>
</gene>
<evidence type="ECO:0000313" key="1">
    <source>
        <dbReference type="EMBL" id="CAB4036298.1"/>
    </source>
</evidence>
<dbReference type="GO" id="GO:0047617">
    <property type="term" value="F:fatty acyl-CoA hydrolase activity"/>
    <property type="evidence" value="ECO:0007669"/>
    <property type="project" value="TreeGrafter"/>
</dbReference>
<dbReference type="GO" id="GO:0006637">
    <property type="term" value="P:acyl-CoA metabolic process"/>
    <property type="evidence" value="ECO:0007669"/>
    <property type="project" value="TreeGrafter"/>
</dbReference>
<reference evidence="1" key="1">
    <citation type="submission" date="2020-04" db="EMBL/GenBank/DDBJ databases">
        <authorList>
            <person name="Alioto T."/>
            <person name="Alioto T."/>
            <person name="Gomez Garrido J."/>
        </authorList>
    </citation>
    <scope>NUCLEOTIDE SEQUENCE</scope>
    <source>
        <strain evidence="1">A484AB</strain>
    </source>
</reference>
<proteinExistence type="predicted"/>
<protein>
    <submittedName>
        <fullName evidence="1">Uncharacterized protein</fullName>
    </submittedName>
</protein>
<keyword evidence="2" id="KW-1185">Reference proteome</keyword>
<dbReference type="Pfam" id="PF04775">
    <property type="entry name" value="Bile_Hydr_Trans"/>
    <property type="match status" value="1"/>
</dbReference>
<dbReference type="PANTHER" id="PTHR10824:SF4">
    <property type="entry name" value="ACYL-COENZYME A THIOESTERASE 1-LIKE"/>
    <property type="match status" value="1"/>
</dbReference>
<dbReference type="InterPro" id="IPR042490">
    <property type="entry name" value="Thio_Ohase/BAAT_N"/>
</dbReference>
<dbReference type="GO" id="GO:0006631">
    <property type="term" value="P:fatty acid metabolic process"/>
    <property type="evidence" value="ECO:0007669"/>
    <property type="project" value="TreeGrafter"/>
</dbReference>
<dbReference type="EMBL" id="CACRXK020021876">
    <property type="protein sequence ID" value="CAB4036298.1"/>
    <property type="molecule type" value="Genomic_DNA"/>
</dbReference>
<dbReference type="PANTHER" id="PTHR10824">
    <property type="entry name" value="ACYL-COENZYME A THIOESTERASE-RELATED"/>
    <property type="match status" value="1"/>
</dbReference>
<evidence type="ECO:0000313" key="2">
    <source>
        <dbReference type="Proteomes" id="UP001152795"/>
    </source>
</evidence>